<evidence type="ECO:0000256" key="1">
    <source>
        <dbReference type="SAM" id="MobiDB-lite"/>
    </source>
</evidence>
<gene>
    <name evidence="3" type="ORF">SAMN06295912_1573</name>
</gene>
<evidence type="ECO:0000313" key="3">
    <source>
        <dbReference type="EMBL" id="SNT19947.1"/>
    </source>
</evidence>
<organism evidence="3 4">
    <name type="scientific">Edaphosphingomonas laterariae</name>
    <dbReference type="NCBI Taxonomy" id="861865"/>
    <lineage>
        <taxon>Bacteria</taxon>
        <taxon>Pseudomonadati</taxon>
        <taxon>Pseudomonadota</taxon>
        <taxon>Alphaproteobacteria</taxon>
        <taxon>Sphingomonadales</taxon>
        <taxon>Rhizorhabdaceae</taxon>
        <taxon>Edaphosphingomonas</taxon>
    </lineage>
</organism>
<dbReference type="OrthoDB" id="7573043at2"/>
<keyword evidence="2" id="KW-0732">Signal</keyword>
<protein>
    <submittedName>
        <fullName evidence="3">Periplasmic chaperone for outer membrane proteins Skp</fullName>
    </submittedName>
</protein>
<feature type="signal peptide" evidence="2">
    <location>
        <begin position="1"/>
        <end position="24"/>
    </location>
</feature>
<reference evidence="4" key="1">
    <citation type="submission" date="2017-06" db="EMBL/GenBank/DDBJ databases">
        <authorList>
            <person name="Varghese N."/>
            <person name="Submissions S."/>
        </authorList>
    </citation>
    <scope>NUCLEOTIDE SEQUENCE [LARGE SCALE GENOMIC DNA]</scope>
    <source>
        <strain evidence="4">LNB2</strain>
    </source>
</reference>
<sequence>MIARLLLSAPALSATLLTATTSSAQTVGGAQPAPPSPAAQPQGQPLGGPVIAGVCLLSREAIFANAAVGKAASARLNELTRAAQAEIDAQRPALETEARALEGQSDNAANKQRREALATRLQTLQGHAAHTSREIEATRAKALETIANHAQPVIAQVYGQKKCGLLFDRGAALGGNFANDLTADVVRALDGRIQTITFERERLPQQQPGAAAPAAR</sequence>
<dbReference type="RefSeq" id="WP_089221397.1">
    <property type="nucleotide sequence ID" value="NZ_FZOS01000057.1"/>
</dbReference>
<dbReference type="Gene3D" id="3.30.910.20">
    <property type="entry name" value="Skp domain"/>
    <property type="match status" value="1"/>
</dbReference>
<dbReference type="Proteomes" id="UP000198281">
    <property type="component" value="Unassembled WGS sequence"/>
</dbReference>
<dbReference type="EMBL" id="FZOS01000057">
    <property type="protein sequence ID" value="SNT19947.1"/>
    <property type="molecule type" value="Genomic_DNA"/>
</dbReference>
<evidence type="ECO:0000313" key="4">
    <source>
        <dbReference type="Proteomes" id="UP000198281"/>
    </source>
</evidence>
<accession>A0A239KNI8</accession>
<proteinExistence type="predicted"/>
<evidence type="ECO:0000256" key="2">
    <source>
        <dbReference type="SAM" id="SignalP"/>
    </source>
</evidence>
<dbReference type="Pfam" id="PF03938">
    <property type="entry name" value="OmpH"/>
    <property type="match status" value="1"/>
</dbReference>
<dbReference type="SUPFAM" id="SSF111384">
    <property type="entry name" value="OmpH-like"/>
    <property type="match status" value="1"/>
</dbReference>
<feature type="chain" id="PRO_5012760298" evidence="2">
    <location>
        <begin position="25"/>
        <end position="216"/>
    </location>
</feature>
<keyword evidence="4" id="KW-1185">Reference proteome</keyword>
<dbReference type="GO" id="GO:0051082">
    <property type="term" value="F:unfolded protein binding"/>
    <property type="evidence" value="ECO:0007669"/>
    <property type="project" value="InterPro"/>
</dbReference>
<dbReference type="AlphaFoldDB" id="A0A239KNI8"/>
<dbReference type="InterPro" id="IPR024930">
    <property type="entry name" value="Skp_dom_sf"/>
</dbReference>
<dbReference type="InterPro" id="IPR005632">
    <property type="entry name" value="Chaperone_Skp"/>
</dbReference>
<feature type="region of interest" description="Disordered" evidence="1">
    <location>
        <begin position="25"/>
        <end position="45"/>
    </location>
</feature>
<dbReference type="SMART" id="SM00935">
    <property type="entry name" value="OmpH"/>
    <property type="match status" value="1"/>
</dbReference>
<name>A0A239KNI8_9SPHN</name>